<feature type="domain" description="FAD-binding oxidoreductase/transferase type 4 C-terminal" evidence="5">
    <location>
        <begin position="69"/>
        <end position="153"/>
    </location>
</feature>
<dbReference type="PANTHER" id="PTHR46568:SF1">
    <property type="entry name" value="ALKYLDIHYDROXYACETONEPHOSPHATE SYNTHASE, PEROXISOMAL"/>
    <property type="match status" value="1"/>
</dbReference>
<evidence type="ECO:0000313" key="7">
    <source>
        <dbReference type="Proteomes" id="UP001236270"/>
    </source>
</evidence>
<dbReference type="Proteomes" id="UP001236270">
    <property type="component" value="Unassembled WGS sequence"/>
</dbReference>
<evidence type="ECO:0000313" key="6">
    <source>
        <dbReference type="EMBL" id="MDQ2309600.1"/>
    </source>
</evidence>
<dbReference type="PANTHER" id="PTHR46568">
    <property type="entry name" value="ALKYLDIHYDROXYACETONEPHOSPHATE SYNTHASE, PEROXISOMAL"/>
    <property type="match status" value="1"/>
</dbReference>
<dbReference type="GO" id="GO:0008609">
    <property type="term" value="F:alkylglycerone-phosphate synthase activity"/>
    <property type="evidence" value="ECO:0007669"/>
    <property type="project" value="InterPro"/>
</dbReference>
<dbReference type="GO" id="GO:0008610">
    <property type="term" value="P:lipid biosynthetic process"/>
    <property type="evidence" value="ECO:0007669"/>
    <property type="project" value="InterPro"/>
</dbReference>
<protein>
    <submittedName>
        <fullName evidence="6">FAD-linked oxidase C-terminal domain-containing protein</fullName>
    </submittedName>
</protein>
<dbReference type="EMBL" id="JAVDNV010000006">
    <property type="protein sequence ID" value="MDQ2309600.1"/>
    <property type="molecule type" value="Genomic_DNA"/>
</dbReference>
<keyword evidence="4" id="KW-0812">Transmembrane</keyword>
<proteinExistence type="predicted"/>
<keyword evidence="4" id="KW-1133">Transmembrane helix</keyword>
<evidence type="ECO:0000259" key="5">
    <source>
        <dbReference type="Pfam" id="PF02913"/>
    </source>
</evidence>
<dbReference type="InterPro" id="IPR016171">
    <property type="entry name" value="Vanillyl_alc_oxidase_C-sub2"/>
</dbReference>
<accession>A0AAW8HMB7</accession>
<dbReference type="GO" id="GO:0050660">
    <property type="term" value="F:flavin adenine dinucleotide binding"/>
    <property type="evidence" value="ECO:0007669"/>
    <property type="project" value="InterPro"/>
</dbReference>
<gene>
    <name evidence="6" type="ORF">RBJ30_10865</name>
</gene>
<dbReference type="InterPro" id="IPR025650">
    <property type="entry name" value="Alkyl-DHAP_Synthase"/>
</dbReference>
<dbReference type="Pfam" id="PF02913">
    <property type="entry name" value="FAD-oxidase_C"/>
    <property type="match status" value="1"/>
</dbReference>
<dbReference type="GeneID" id="67875782"/>
<dbReference type="InterPro" id="IPR004113">
    <property type="entry name" value="FAD-bd_oxidored_4_C"/>
</dbReference>
<keyword evidence="3" id="KW-0274">FAD</keyword>
<dbReference type="Gene3D" id="1.10.45.10">
    <property type="entry name" value="Vanillyl-alcohol Oxidase, Chain A, domain 4"/>
    <property type="match status" value="1"/>
</dbReference>
<keyword evidence="4" id="KW-0472">Membrane</keyword>
<organism evidence="6 7">
    <name type="scientific">Pluralibacter gergoviae</name>
    <name type="common">Enterobacter gergoviae</name>
    <dbReference type="NCBI Taxonomy" id="61647"/>
    <lineage>
        <taxon>Bacteria</taxon>
        <taxon>Pseudomonadati</taxon>
        <taxon>Pseudomonadota</taxon>
        <taxon>Gammaproteobacteria</taxon>
        <taxon>Enterobacterales</taxon>
        <taxon>Enterobacteriaceae</taxon>
        <taxon>Pluralibacter</taxon>
    </lineage>
</organism>
<comment type="caution">
    <text evidence="6">The sequence shown here is derived from an EMBL/GenBank/DDBJ whole genome shotgun (WGS) entry which is preliminary data.</text>
</comment>
<dbReference type="RefSeq" id="WP_225823413.1">
    <property type="nucleotide sequence ID" value="NZ_CBCSIS010000005.1"/>
</dbReference>
<dbReference type="FunFam" id="1.10.45.10:FF:000001">
    <property type="entry name" value="D-lactate dehydrogenase mitochondrial"/>
    <property type="match status" value="1"/>
</dbReference>
<sequence length="168" mass="18582">MSEGGRFYQRSHYFPAQVLIFGLLIYFTAVSTPCTCSKLPVNKDINVNAPVLLTVLPVKHRNDRNISLTTEIYRVNFSLRGDVEVSARAAWYRAAWDAANAVLLRHNASLSHHHGVGLLRSPYMRESLGEALTVLADIKRALDPHGILNPGKLGLSDNLSSHAQANHD</sequence>
<keyword evidence="2" id="KW-0285">Flavoprotein</keyword>
<feature type="transmembrane region" description="Helical" evidence="4">
    <location>
        <begin position="12"/>
        <end position="29"/>
    </location>
</feature>
<evidence type="ECO:0000256" key="4">
    <source>
        <dbReference type="SAM" id="Phobius"/>
    </source>
</evidence>
<evidence type="ECO:0000256" key="1">
    <source>
        <dbReference type="ARBA" id="ARBA00001974"/>
    </source>
</evidence>
<dbReference type="InterPro" id="IPR016164">
    <property type="entry name" value="FAD-linked_Oxase-like_C"/>
</dbReference>
<evidence type="ECO:0000256" key="2">
    <source>
        <dbReference type="ARBA" id="ARBA00022630"/>
    </source>
</evidence>
<dbReference type="SUPFAM" id="SSF55103">
    <property type="entry name" value="FAD-linked oxidases, C-terminal domain"/>
    <property type="match status" value="1"/>
</dbReference>
<evidence type="ECO:0000256" key="3">
    <source>
        <dbReference type="ARBA" id="ARBA00022827"/>
    </source>
</evidence>
<dbReference type="AlphaFoldDB" id="A0AAW8HMB7"/>
<comment type="cofactor">
    <cofactor evidence="1">
        <name>FAD</name>
        <dbReference type="ChEBI" id="CHEBI:57692"/>
    </cofactor>
</comment>
<reference evidence="6" key="1">
    <citation type="submission" date="2023-08" db="EMBL/GenBank/DDBJ databases">
        <title>WGS of pathogenic bacterial species, Los Angeles County Public Health Laboratories.</title>
        <authorList>
            <person name="Garrigues J.M."/>
            <person name="Green N.M."/>
        </authorList>
    </citation>
    <scope>NUCLEOTIDE SEQUENCE</scope>
    <source>
        <strain evidence="6">LACPHL-BACT-2023-00068</strain>
    </source>
</reference>
<name>A0AAW8HMB7_PLUGE</name>